<evidence type="ECO:0000313" key="2">
    <source>
        <dbReference type="Proteomes" id="UP001500266"/>
    </source>
</evidence>
<accession>A0ABP7XZR9</accession>
<organism evidence="1 2">
    <name type="scientific">Actinomadura keratinilytica</name>
    <dbReference type="NCBI Taxonomy" id="547461"/>
    <lineage>
        <taxon>Bacteria</taxon>
        <taxon>Bacillati</taxon>
        <taxon>Actinomycetota</taxon>
        <taxon>Actinomycetes</taxon>
        <taxon>Streptosporangiales</taxon>
        <taxon>Thermomonosporaceae</taxon>
        <taxon>Actinomadura</taxon>
    </lineage>
</organism>
<gene>
    <name evidence="1" type="ORF">GCM10022416_04320</name>
</gene>
<name>A0ABP7XZR9_9ACTN</name>
<sequence length="68" mass="7532">MIWSLICGPRVRCRSRYRRCGLSGKMLVWQRPDAGRWLALAVGQADPEFPIQLLAAVGEVPIPAVADL</sequence>
<dbReference type="Proteomes" id="UP001500266">
    <property type="component" value="Unassembled WGS sequence"/>
</dbReference>
<comment type="caution">
    <text evidence="1">The sequence shown here is derived from an EMBL/GenBank/DDBJ whole genome shotgun (WGS) entry which is preliminary data.</text>
</comment>
<evidence type="ECO:0000313" key="1">
    <source>
        <dbReference type="EMBL" id="GAA4128539.1"/>
    </source>
</evidence>
<proteinExistence type="predicted"/>
<protein>
    <submittedName>
        <fullName evidence="1">Uncharacterized protein</fullName>
    </submittedName>
</protein>
<keyword evidence="2" id="KW-1185">Reference proteome</keyword>
<dbReference type="EMBL" id="BAABDO010000003">
    <property type="protein sequence ID" value="GAA4128539.1"/>
    <property type="molecule type" value="Genomic_DNA"/>
</dbReference>
<reference evidence="2" key="1">
    <citation type="journal article" date="2019" name="Int. J. Syst. Evol. Microbiol.">
        <title>The Global Catalogue of Microorganisms (GCM) 10K type strain sequencing project: providing services to taxonomists for standard genome sequencing and annotation.</title>
        <authorList>
            <consortium name="The Broad Institute Genomics Platform"/>
            <consortium name="The Broad Institute Genome Sequencing Center for Infectious Disease"/>
            <person name="Wu L."/>
            <person name="Ma J."/>
        </authorList>
    </citation>
    <scope>NUCLEOTIDE SEQUENCE [LARGE SCALE GENOMIC DNA]</scope>
    <source>
        <strain evidence="2">JCM 17316</strain>
    </source>
</reference>